<evidence type="ECO:0000256" key="2">
    <source>
        <dbReference type="SAM" id="Phobius"/>
    </source>
</evidence>
<keyword evidence="1" id="KW-0175">Coiled coil</keyword>
<dbReference type="AlphaFoldDB" id="A0AAE5CDW3"/>
<reference evidence="3 4" key="1">
    <citation type="submission" date="2020-01" db="EMBL/GenBank/DDBJ databases">
        <title>Genomes assembled from Gulf of Kutch pelagic sediment metagenomes.</title>
        <authorList>
            <person name="Chandrashekar M."/>
            <person name="Mahajan M.S."/>
            <person name="Dave K.J."/>
            <person name="Vatsa P."/>
            <person name="Nathani N.M."/>
        </authorList>
    </citation>
    <scope>NUCLEOTIDE SEQUENCE [LARGE SCALE GENOMIC DNA]</scope>
    <source>
        <strain evidence="3">KS3-K002</strain>
    </source>
</reference>
<sequence length="353" mass="40209">MYTSCIYCQRNLGENEAIEHFPVGRRLAFDGARGRLWVICERCRRWNLSPLEERWEAIEECERRFRDTPTSFSTDNIGLAQVPEGLQLVRVGRPERREFAAWRYSKQFLKRRVRNLAIAGIRIGGMAAMAVAGVYVFGLLAEQEDRIVARVRSNDGRRLYVPRKDAKRIELVRRPELDAGWELKLPHRERERNWGVLGAWGKGKRRYVSLDGPVAIRAAGLILPKVNSLGGSGSQVREAVELLDEARDSERLFHRLAADPNDRIYNASNLFGARASRVSRMQATARLALEMAAHEETERRALEGELAELEAAWREAEEIAAIADRLLIPERIEDWIGRQKARLVSSEGKDLGA</sequence>
<evidence type="ECO:0000313" key="4">
    <source>
        <dbReference type="Proteomes" id="UP000702544"/>
    </source>
</evidence>
<keyword evidence="2" id="KW-0812">Transmembrane</keyword>
<feature type="transmembrane region" description="Helical" evidence="2">
    <location>
        <begin position="116"/>
        <end position="140"/>
    </location>
</feature>
<feature type="coiled-coil region" evidence="1">
    <location>
        <begin position="292"/>
        <end position="319"/>
    </location>
</feature>
<name>A0AAE5CDW3_9BACT</name>
<dbReference type="EMBL" id="JAACAK010000137">
    <property type="protein sequence ID" value="NIR76634.1"/>
    <property type="molecule type" value="Genomic_DNA"/>
</dbReference>
<comment type="caution">
    <text evidence="3">The sequence shown here is derived from an EMBL/GenBank/DDBJ whole genome shotgun (WGS) entry which is preliminary data.</text>
</comment>
<proteinExistence type="predicted"/>
<keyword evidence="2" id="KW-0472">Membrane</keyword>
<evidence type="ECO:0000313" key="3">
    <source>
        <dbReference type="EMBL" id="NIR76634.1"/>
    </source>
</evidence>
<dbReference type="Proteomes" id="UP000702544">
    <property type="component" value="Unassembled WGS sequence"/>
</dbReference>
<accession>A0AAE5CDW3</accession>
<gene>
    <name evidence="3" type="ORF">GWO12_16255</name>
</gene>
<keyword evidence="2" id="KW-1133">Transmembrane helix</keyword>
<organism evidence="3 4">
    <name type="scientific">Candidatus Kutchimonas denitrificans</name>
    <dbReference type="NCBI Taxonomy" id="3056748"/>
    <lineage>
        <taxon>Bacteria</taxon>
        <taxon>Pseudomonadati</taxon>
        <taxon>Gemmatimonadota</taxon>
        <taxon>Gemmatimonadia</taxon>
        <taxon>Candidatus Palauibacterales</taxon>
        <taxon>Candidatus Palauibacteraceae</taxon>
        <taxon>Candidatus Kutchimonas</taxon>
    </lineage>
</organism>
<evidence type="ECO:0000256" key="1">
    <source>
        <dbReference type="SAM" id="Coils"/>
    </source>
</evidence>
<protein>
    <submittedName>
        <fullName evidence="3">Uncharacterized protein</fullName>
    </submittedName>
</protein>